<feature type="domain" description="TRAP C4-dicarboxylate transport system permease DctM subunit" evidence="8">
    <location>
        <begin position="11"/>
        <end position="437"/>
    </location>
</feature>
<comment type="caution">
    <text evidence="9">The sequence shown here is derived from an EMBL/GenBank/DDBJ whole genome shotgun (WGS) entry which is preliminary data.</text>
</comment>
<feature type="transmembrane region" description="Helical" evidence="7">
    <location>
        <begin position="334"/>
        <end position="363"/>
    </location>
</feature>
<evidence type="ECO:0000313" key="9">
    <source>
        <dbReference type="EMBL" id="MBK6973722.1"/>
    </source>
</evidence>
<feature type="transmembrane region" description="Helical" evidence="7">
    <location>
        <begin position="68"/>
        <end position="85"/>
    </location>
</feature>
<dbReference type="EMBL" id="JADJEV010000003">
    <property type="protein sequence ID" value="MBK6973722.1"/>
    <property type="molecule type" value="Genomic_DNA"/>
</dbReference>
<protein>
    <recommendedName>
        <fullName evidence="7">TRAP transporter large permease protein</fullName>
    </recommendedName>
</protein>
<keyword evidence="3 7" id="KW-0997">Cell inner membrane</keyword>
<feature type="transmembrane region" description="Helical" evidence="7">
    <location>
        <begin position="97"/>
        <end position="118"/>
    </location>
</feature>
<keyword evidence="7" id="KW-0813">Transport</keyword>
<evidence type="ECO:0000256" key="1">
    <source>
        <dbReference type="ARBA" id="ARBA00004429"/>
    </source>
</evidence>
<sequence length="448" mass="48906">MTDPQAALLMLGMFIFIILLGFPIAFTLMAMGVAFGYYAYFQPDQAFFDNRVFYLFTQNTFSVMNNDTLVAVPLFLFMGYVIERANILDRLFHSLQVALRVVPGSMAVAALITCALFATATGIVGAVVTLMGLLALPAMLKAGYDQRLSTGVICAGGTLGILIPPSIMLIVYGATSAVSVVKLYAAAILPGFLLAGLYMVYVVTRVAINPSLAPKLPKEQTDIPWTRVVVMLLQAFFPLAVLIVSVLGAILFGLATPTEAAAVGAMGGLALAAAYRALTWIRLREAVYLTARTSAMVCYLFVGSWTFSSVFSYLGGEALVKDFVLGLDLDTVTFLILSQVIIFLLGWPLEWSEIIIIFVPIFLPLLPHFGVDPMFFGILVAMNLQTSFLTPPMAMSAYYLKGVAPPFVQLWTIFRGCLPFLSMVFLTMVLMYVFPQIVTWLPDLFYGN</sequence>
<comment type="similarity">
    <text evidence="7">Belongs to the TRAP transporter large permease family.</text>
</comment>
<dbReference type="AlphaFoldDB" id="A0A9D7E4M4"/>
<evidence type="ECO:0000259" key="8">
    <source>
        <dbReference type="Pfam" id="PF06808"/>
    </source>
</evidence>
<feature type="transmembrane region" description="Helical" evidence="7">
    <location>
        <begin position="7"/>
        <end position="40"/>
    </location>
</feature>
<dbReference type="GO" id="GO:0005886">
    <property type="term" value="C:plasma membrane"/>
    <property type="evidence" value="ECO:0007669"/>
    <property type="project" value="UniProtKB-SubCell"/>
</dbReference>
<dbReference type="PIRSF" id="PIRSF006066">
    <property type="entry name" value="HI0050"/>
    <property type="match status" value="1"/>
</dbReference>
<evidence type="ECO:0000256" key="3">
    <source>
        <dbReference type="ARBA" id="ARBA00022519"/>
    </source>
</evidence>
<keyword evidence="5 7" id="KW-1133">Transmembrane helix</keyword>
<comment type="function">
    <text evidence="7">Part of the tripartite ATP-independent periplasmic (TRAP) transport system.</text>
</comment>
<feature type="transmembrane region" description="Helical" evidence="7">
    <location>
        <begin position="412"/>
        <end position="434"/>
    </location>
</feature>
<dbReference type="GO" id="GO:0022857">
    <property type="term" value="F:transmembrane transporter activity"/>
    <property type="evidence" value="ECO:0007669"/>
    <property type="project" value="UniProtKB-UniRule"/>
</dbReference>
<feature type="transmembrane region" description="Helical" evidence="7">
    <location>
        <begin position="152"/>
        <end position="172"/>
    </location>
</feature>
<dbReference type="Proteomes" id="UP000807785">
    <property type="component" value="Unassembled WGS sequence"/>
</dbReference>
<feature type="transmembrane region" description="Helical" evidence="7">
    <location>
        <begin position="293"/>
        <end position="314"/>
    </location>
</feature>
<comment type="caution">
    <text evidence="7">Lacks conserved residue(s) required for the propagation of feature annotation.</text>
</comment>
<evidence type="ECO:0000256" key="6">
    <source>
        <dbReference type="ARBA" id="ARBA00023136"/>
    </source>
</evidence>
<feature type="transmembrane region" description="Helical" evidence="7">
    <location>
        <begin position="229"/>
        <end position="254"/>
    </location>
</feature>
<accession>A0A9D7E4M4</accession>
<comment type="subunit">
    <text evidence="7">The complex comprises the extracytoplasmic solute receptor protein and the two transmembrane proteins.</text>
</comment>
<evidence type="ECO:0000313" key="10">
    <source>
        <dbReference type="Proteomes" id="UP000807785"/>
    </source>
</evidence>
<keyword evidence="2" id="KW-1003">Cell membrane</keyword>
<dbReference type="Pfam" id="PF06808">
    <property type="entry name" value="DctM"/>
    <property type="match status" value="1"/>
</dbReference>
<feature type="transmembrane region" description="Helical" evidence="7">
    <location>
        <begin position="260"/>
        <end position="281"/>
    </location>
</feature>
<feature type="transmembrane region" description="Helical" evidence="7">
    <location>
        <begin position="184"/>
        <end position="208"/>
    </location>
</feature>
<dbReference type="InterPro" id="IPR004681">
    <property type="entry name" value="TRAP_DctM"/>
</dbReference>
<reference evidence="10" key="1">
    <citation type="journal article" date="2021" name="Nat. Commun.">
        <title>Connecting structure to function with the recovery of over 1000 high-quality metagenome-assembled genomes from activated sludge using long-read sequencing.</title>
        <authorList>
            <person name="Singleton C.M."/>
            <person name="Petriglieri F."/>
            <person name="Kristensen J.M."/>
            <person name="Kirkegaard R.H."/>
            <person name="Michaelsen T.Y."/>
            <person name="Andersen M.H."/>
            <person name="Kondrotaite Z."/>
            <person name="Karst S.M."/>
            <person name="Dueholm M.S."/>
            <person name="Nielsen P.H."/>
            <person name="Albertsen M."/>
        </authorList>
    </citation>
    <scope>NUCLEOTIDE SEQUENCE [LARGE SCALE GENOMIC DNA]</scope>
</reference>
<keyword evidence="4 7" id="KW-0812">Transmembrane</keyword>
<organism evidence="9 10">
    <name type="scientific">Candidatus Methylophosphatis roskildensis</name>
    <dbReference type="NCBI Taxonomy" id="2899263"/>
    <lineage>
        <taxon>Bacteria</taxon>
        <taxon>Pseudomonadati</taxon>
        <taxon>Pseudomonadota</taxon>
        <taxon>Betaproteobacteria</taxon>
        <taxon>Nitrosomonadales</taxon>
        <taxon>Sterolibacteriaceae</taxon>
        <taxon>Candidatus Methylophosphatis</taxon>
    </lineage>
</organism>
<dbReference type="PANTHER" id="PTHR33362:SF7">
    <property type="entry name" value="SLL1103 PROTEIN"/>
    <property type="match status" value="1"/>
</dbReference>
<evidence type="ECO:0000256" key="5">
    <source>
        <dbReference type="ARBA" id="ARBA00022989"/>
    </source>
</evidence>
<dbReference type="InterPro" id="IPR010656">
    <property type="entry name" value="DctM"/>
</dbReference>
<evidence type="ECO:0000256" key="2">
    <source>
        <dbReference type="ARBA" id="ARBA00022475"/>
    </source>
</evidence>
<dbReference type="PANTHER" id="PTHR33362">
    <property type="entry name" value="SIALIC ACID TRAP TRANSPORTER PERMEASE PROTEIN SIAT-RELATED"/>
    <property type="match status" value="1"/>
</dbReference>
<comment type="subcellular location">
    <subcellularLocation>
        <location evidence="1 7">Cell inner membrane</location>
        <topology evidence="1 7">Multi-pass membrane protein</topology>
    </subcellularLocation>
</comment>
<proteinExistence type="inferred from homology"/>
<name>A0A9D7E4M4_9PROT</name>
<keyword evidence="6 7" id="KW-0472">Membrane</keyword>
<dbReference type="NCBIfam" id="TIGR00786">
    <property type="entry name" value="dctM"/>
    <property type="match status" value="1"/>
</dbReference>
<evidence type="ECO:0000256" key="4">
    <source>
        <dbReference type="ARBA" id="ARBA00022692"/>
    </source>
</evidence>
<gene>
    <name evidence="9" type="ORF">IPH26_12530</name>
</gene>
<evidence type="ECO:0000256" key="7">
    <source>
        <dbReference type="RuleBase" id="RU369079"/>
    </source>
</evidence>